<evidence type="ECO:0000256" key="1">
    <source>
        <dbReference type="ARBA" id="ARBA00000798"/>
    </source>
</evidence>
<comment type="caution">
    <text evidence="8">The sequence shown here is derived from an EMBL/GenBank/DDBJ whole genome shotgun (WGS) entry which is preliminary data.</text>
</comment>
<dbReference type="CDD" id="cd09116">
    <property type="entry name" value="PLDc_Nuc_like"/>
    <property type="match status" value="1"/>
</dbReference>
<dbReference type="Gene3D" id="3.30.870.10">
    <property type="entry name" value="Endonuclease Chain A"/>
    <property type="match status" value="1"/>
</dbReference>
<sequence length="191" mass="21709">MQVKMAKILRKCKNYVFVGIIHTFLLASFAFSAPNDTLYILPYEQKQALGALQEALRNAKREIKISIYSFTNNDIAKILRDVAKRGVSVEIIFDKESNMENKSSVIGYLAKYNNISVCLLSGVKARNGKYYGIMHQKMAIIDDEILVLGSANWSRNAFENNFETLLFSFEPNLVQKANNAFEKMKQNCLGF</sequence>
<dbReference type="EC" id="3.1.4.4" evidence="3"/>
<dbReference type="AlphaFoldDB" id="A0A4V6I1J8"/>
<dbReference type="Pfam" id="PF13091">
    <property type="entry name" value="PLDc_2"/>
    <property type="match status" value="1"/>
</dbReference>
<dbReference type="GO" id="GO:0016042">
    <property type="term" value="P:lipid catabolic process"/>
    <property type="evidence" value="ECO:0007669"/>
    <property type="project" value="UniProtKB-KW"/>
</dbReference>
<dbReference type="InterPro" id="IPR025202">
    <property type="entry name" value="PLD-like_dom"/>
</dbReference>
<dbReference type="SMART" id="SM00155">
    <property type="entry name" value="PLDc"/>
    <property type="match status" value="1"/>
</dbReference>
<dbReference type="PANTHER" id="PTHR43856">
    <property type="entry name" value="CARDIOLIPIN HYDROLASE"/>
    <property type="match status" value="1"/>
</dbReference>
<proteinExistence type="inferred from homology"/>
<dbReference type="SUPFAM" id="SSF56024">
    <property type="entry name" value="Phospholipase D/nuclease"/>
    <property type="match status" value="1"/>
</dbReference>
<dbReference type="InterPro" id="IPR051406">
    <property type="entry name" value="PLD_domain"/>
</dbReference>
<dbReference type="Proteomes" id="UP000029921">
    <property type="component" value="Unassembled WGS sequence"/>
</dbReference>
<keyword evidence="5" id="KW-0442">Lipid degradation</keyword>
<dbReference type="GO" id="GO:0006793">
    <property type="term" value="P:phosphorus metabolic process"/>
    <property type="evidence" value="ECO:0007669"/>
    <property type="project" value="UniProtKB-ARBA"/>
</dbReference>
<evidence type="ECO:0000256" key="6">
    <source>
        <dbReference type="ARBA" id="ARBA00023098"/>
    </source>
</evidence>
<evidence type="ECO:0000313" key="8">
    <source>
        <dbReference type="EMBL" id="TLD91952.1"/>
    </source>
</evidence>
<keyword evidence="4" id="KW-0378">Hydrolase</keyword>
<comment type="catalytic activity">
    <reaction evidence="1">
        <text>a 1,2-diacyl-sn-glycero-3-phosphocholine + H2O = a 1,2-diacyl-sn-glycero-3-phosphate + choline + H(+)</text>
        <dbReference type="Rhea" id="RHEA:14445"/>
        <dbReference type="ChEBI" id="CHEBI:15354"/>
        <dbReference type="ChEBI" id="CHEBI:15377"/>
        <dbReference type="ChEBI" id="CHEBI:15378"/>
        <dbReference type="ChEBI" id="CHEBI:57643"/>
        <dbReference type="ChEBI" id="CHEBI:58608"/>
        <dbReference type="EC" id="3.1.4.4"/>
    </reaction>
</comment>
<accession>A0A4V6I1J8</accession>
<evidence type="ECO:0000313" key="9">
    <source>
        <dbReference type="Proteomes" id="UP000029921"/>
    </source>
</evidence>
<dbReference type="GO" id="GO:0004630">
    <property type="term" value="F:phospholipase D activity"/>
    <property type="evidence" value="ECO:0007669"/>
    <property type="project" value="UniProtKB-EC"/>
</dbReference>
<reference evidence="8 9" key="1">
    <citation type="journal article" date="2014" name="Genome Announc.">
        <title>Draft genome sequences of eight enterohepatic helicobacter species isolated from both laboratory and wild rodents.</title>
        <authorList>
            <person name="Sheh A."/>
            <person name="Shen Z."/>
            <person name="Fox J.G."/>
        </authorList>
    </citation>
    <scope>NUCLEOTIDE SEQUENCE [LARGE SCALE GENOMIC DNA]</scope>
    <source>
        <strain evidence="8 9">MIT 96-1001</strain>
    </source>
</reference>
<dbReference type="PROSITE" id="PS50035">
    <property type="entry name" value="PLD"/>
    <property type="match status" value="1"/>
</dbReference>
<dbReference type="EMBL" id="JRPE02000009">
    <property type="protein sequence ID" value="TLD91952.1"/>
    <property type="molecule type" value="Genomic_DNA"/>
</dbReference>
<feature type="domain" description="PLD phosphodiesterase" evidence="7">
    <location>
        <begin position="130"/>
        <end position="157"/>
    </location>
</feature>
<evidence type="ECO:0000256" key="5">
    <source>
        <dbReference type="ARBA" id="ARBA00022963"/>
    </source>
</evidence>
<evidence type="ECO:0000256" key="2">
    <source>
        <dbReference type="ARBA" id="ARBA00008664"/>
    </source>
</evidence>
<comment type="similarity">
    <text evidence="2">Belongs to the phospholipase D family.</text>
</comment>
<organism evidence="8 9">
    <name type="scientific">Helicobacter magdeburgensis</name>
    <dbReference type="NCBI Taxonomy" id="471858"/>
    <lineage>
        <taxon>Bacteria</taxon>
        <taxon>Pseudomonadati</taxon>
        <taxon>Campylobacterota</taxon>
        <taxon>Epsilonproteobacteria</taxon>
        <taxon>Campylobacterales</taxon>
        <taxon>Helicobacteraceae</taxon>
        <taxon>Helicobacter</taxon>
    </lineage>
</organism>
<dbReference type="GO" id="GO:0016891">
    <property type="term" value="F:RNA endonuclease activity producing 5'-phosphomonoesters, hydrolytic mechanism"/>
    <property type="evidence" value="ECO:0007669"/>
    <property type="project" value="TreeGrafter"/>
</dbReference>
<keyword evidence="6" id="KW-0443">Lipid metabolism</keyword>
<evidence type="ECO:0000256" key="3">
    <source>
        <dbReference type="ARBA" id="ARBA00012027"/>
    </source>
</evidence>
<dbReference type="PANTHER" id="PTHR43856:SF1">
    <property type="entry name" value="MITOCHONDRIAL CARDIOLIPIN HYDROLASE"/>
    <property type="match status" value="1"/>
</dbReference>
<name>A0A4V6I1J8_9HELI</name>
<evidence type="ECO:0000256" key="4">
    <source>
        <dbReference type="ARBA" id="ARBA00022801"/>
    </source>
</evidence>
<keyword evidence="9" id="KW-1185">Reference proteome</keyword>
<gene>
    <name evidence="8" type="ORF">LS74_007130</name>
</gene>
<protein>
    <recommendedName>
        <fullName evidence="3">phospholipase D</fullName>
        <ecNumber evidence="3">3.1.4.4</ecNumber>
    </recommendedName>
</protein>
<evidence type="ECO:0000259" key="7">
    <source>
        <dbReference type="PROSITE" id="PS50035"/>
    </source>
</evidence>
<dbReference type="InterPro" id="IPR001736">
    <property type="entry name" value="PLipase_D/transphosphatidylase"/>
</dbReference>